<dbReference type="OrthoDB" id="513029at2759"/>
<sequence length="567" mass="60469">MQDASACGLTPAWTATFQVGVLLGPRAAAGTVHALLLRTAALLGHRLRDTVDLPALLAAAPEAAQSRLAAAAGACDAWRRGYLATRAELEAGGQTGRWEHDRAALFAAAGKSLAAGAQDLLDTSLTRCPGAADGARLLGKLLRDRHAGVALLRHVPEKVTDLVQTFAAEIRVAEREADRWCEGGAGNRTPYPGLSALTSTLLRVSVTRSRLEEAATAIQASGEALTPEDQGVMAACAALVQRLALAEVDIWRDWVERAEREVGTAMRQPLLVQPPQEAASGWALARIKLPELSDHVQAAQQARCLGIAVPPFLRGAALALPLMLEAGRRLQALLQQLAESRRKLRSPERLLLQPALEKVRLALLPGTQHMHWGSLSLDAFISSVQKAIAAFTCTAKAVACAASEMRRALRALPRETNWPGEGTDTGSRVVDHAATNAGLGGSVRRGEEAAVAAAHSLQATLVRIEEGVLGTSTGSARSMAAYYEHWERRLQDALADCAISWIEGLTSRLSGSCDDTGRTIHVQVWDDEDVGCERVTHHEDLMHDPGIFAATASFSVLLQGMERTAEQ</sequence>
<keyword evidence="2" id="KW-0966">Cell projection</keyword>
<reference evidence="2 3" key="1">
    <citation type="journal article" date="2014" name="BMC Genomics">
        <title>Oil accumulation mechanisms of the oleaginous microalga Chlorella protothecoides revealed through its genome, transcriptomes, and proteomes.</title>
        <authorList>
            <person name="Gao C."/>
            <person name="Wang Y."/>
            <person name="Shen Y."/>
            <person name="Yan D."/>
            <person name="He X."/>
            <person name="Dai J."/>
            <person name="Wu Q."/>
        </authorList>
    </citation>
    <scope>NUCLEOTIDE SEQUENCE [LARGE SCALE GENOMIC DNA]</scope>
    <source>
        <strain evidence="2 3">0710</strain>
    </source>
</reference>
<proteinExistence type="predicted"/>
<keyword evidence="2" id="KW-0969">Cilium</keyword>
<accession>A0A087STT8</accession>
<protein>
    <submittedName>
        <fullName evidence="2">Dynein-1-alpha heavy chain, flagellar inner arm I1 complex</fullName>
    </submittedName>
</protein>
<dbReference type="STRING" id="3075.A0A087STT8"/>
<gene>
    <name evidence="2" type="ORF">F751_5498</name>
</gene>
<evidence type="ECO:0000313" key="3">
    <source>
        <dbReference type="Proteomes" id="UP000028924"/>
    </source>
</evidence>
<organism evidence="2 3">
    <name type="scientific">Auxenochlorella protothecoides</name>
    <name type="common">Green microalga</name>
    <name type="synonym">Chlorella protothecoides</name>
    <dbReference type="NCBI Taxonomy" id="3075"/>
    <lineage>
        <taxon>Eukaryota</taxon>
        <taxon>Viridiplantae</taxon>
        <taxon>Chlorophyta</taxon>
        <taxon>core chlorophytes</taxon>
        <taxon>Trebouxiophyceae</taxon>
        <taxon>Chlorellales</taxon>
        <taxon>Chlorellaceae</taxon>
        <taxon>Auxenochlorella</taxon>
    </lineage>
</organism>
<dbReference type="GeneID" id="23616889"/>
<dbReference type="AlphaFoldDB" id="A0A087STT8"/>
<dbReference type="InterPro" id="IPR013594">
    <property type="entry name" value="Dynein_heavy_tail"/>
</dbReference>
<evidence type="ECO:0000259" key="1">
    <source>
        <dbReference type="Pfam" id="PF08385"/>
    </source>
</evidence>
<keyword evidence="3" id="KW-1185">Reference proteome</keyword>
<keyword evidence="2" id="KW-0282">Flagellum</keyword>
<evidence type="ECO:0000313" key="2">
    <source>
        <dbReference type="EMBL" id="KFM29142.1"/>
    </source>
</evidence>
<dbReference type="EMBL" id="KL662187">
    <property type="protein sequence ID" value="KFM29142.1"/>
    <property type="molecule type" value="Genomic_DNA"/>
</dbReference>
<dbReference type="Proteomes" id="UP000028924">
    <property type="component" value="Unassembled WGS sequence"/>
</dbReference>
<name>A0A087STT8_AUXPR</name>
<dbReference type="RefSeq" id="XP_011402195.1">
    <property type="nucleotide sequence ID" value="XM_011403893.1"/>
</dbReference>
<dbReference type="KEGG" id="apro:F751_5498"/>
<feature type="domain" description="Dynein heavy chain tail" evidence="1">
    <location>
        <begin position="113"/>
        <end position="380"/>
    </location>
</feature>
<dbReference type="Pfam" id="PF08385">
    <property type="entry name" value="DHC_N1"/>
    <property type="match status" value="1"/>
</dbReference>